<organism evidence="9 10">
    <name type="scientific">Vibrio algivorus</name>
    <dbReference type="NCBI Taxonomy" id="1667024"/>
    <lineage>
        <taxon>Bacteria</taxon>
        <taxon>Pseudomonadati</taxon>
        <taxon>Pseudomonadota</taxon>
        <taxon>Gammaproteobacteria</taxon>
        <taxon>Vibrionales</taxon>
        <taxon>Vibrionaceae</taxon>
        <taxon>Vibrio</taxon>
    </lineage>
</organism>
<evidence type="ECO:0000256" key="7">
    <source>
        <dbReference type="RuleBase" id="RU363032"/>
    </source>
</evidence>
<feature type="transmembrane region" description="Helical" evidence="7">
    <location>
        <begin position="261"/>
        <end position="278"/>
    </location>
</feature>
<proteinExistence type="inferred from homology"/>
<evidence type="ECO:0000313" key="9">
    <source>
        <dbReference type="EMBL" id="TVO33495.1"/>
    </source>
</evidence>
<keyword evidence="6 7" id="KW-0472">Membrane</keyword>
<evidence type="ECO:0000256" key="5">
    <source>
        <dbReference type="ARBA" id="ARBA00022989"/>
    </source>
</evidence>
<dbReference type="OrthoDB" id="9785347at2"/>
<dbReference type="Pfam" id="PF00528">
    <property type="entry name" value="BPD_transp_1"/>
    <property type="match status" value="1"/>
</dbReference>
<comment type="caution">
    <text evidence="9">The sequence shown here is derived from an EMBL/GenBank/DDBJ whole genome shotgun (WGS) entry which is preliminary data.</text>
</comment>
<gene>
    <name evidence="9" type="ORF">FOF44_15285</name>
</gene>
<dbReference type="SUPFAM" id="SSF160964">
    <property type="entry name" value="MalF N-terminal region-like"/>
    <property type="match status" value="1"/>
</dbReference>
<dbReference type="InterPro" id="IPR000515">
    <property type="entry name" value="MetI-like"/>
</dbReference>
<evidence type="ECO:0000256" key="3">
    <source>
        <dbReference type="ARBA" id="ARBA00022475"/>
    </source>
</evidence>
<sequence length="294" mass="33357">MYENRRLGLAYLSPYIIGLILFTAFPFVSSFLMSFTDYDLMTQPNYVGLENYQYMLFEDDTFWKSMSVTFMYVFLTIPVKLAFALFIAFILNFKLRGIGFFRTAYYIPSILGSSIAIAVLWRALFAIDGVLNGMLGVIGLDPINWLGEPSFALFSITLLRAWQFGSAMVIFLAALQNVPQSQYEAAMIDGASKWQMFMKVTVPLITPVIFFNFIMQTTQAFQEFTAPYVVTGGGPMKSTYLISLYIYETAFKFFDMGYGSALAWSLFVVVAIFTAITFRSSKYWVFYSGDKGGK</sequence>
<dbReference type="InterPro" id="IPR051393">
    <property type="entry name" value="ABC_transporter_permease"/>
</dbReference>
<evidence type="ECO:0000256" key="1">
    <source>
        <dbReference type="ARBA" id="ARBA00004651"/>
    </source>
</evidence>
<dbReference type="GO" id="GO:0005886">
    <property type="term" value="C:plasma membrane"/>
    <property type="evidence" value="ECO:0007669"/>
    <property type="project" value="UniProtKB-SubCell"/>
</dbReference>
<dbReference type="GO" id="GO:0055085">
    <property type="term" value="P:transmembrane transport"/>
    <property type="evidence" value="ECO:0007669"/>
    <property type="project" value="InterPro"/>
</dbReference>
<evidence type="ECO:0000313" key="10">
    <source>
        <dbReference type="Proteomes" id="UP000319828"/>
    </source>
</evidence>
<evidence type="ECO:0000256" key="4">
    <source>
        <dbReference type="ARBA" id="ARBA00022692"/>
    </source>
</evidence>
<reference evidence="9 10" key="1">
    <citation type="submission" date="2019-07" db="EMBL/GenBank/DDBJ databases">
        <title>The draft genome sequence of Vibrio algivorus M1486.</title>
        <authorList>
            <person name="Meng X."/>
        </authorList>
    </citation>
    <scope>NUCLEOTIDE SEQUENCE [LARGE SCALE GENOMIC DNA]</scope>
    <source>
        <strain evidence="9 10">M1486</strain>
    </source>
</reference>
<dbReference type="PROSITE" id="PS50928">
    <property type="entry name" value="ABC_TM1"/>
    <property type="match status" value="1"/>
</dbReference>
<accession>A0A557NYT7</accession>
<protein>
    <submittedName>
        <fullName evidence="9">Sugar ABC transporter permease</fullName>
    </submittedName>
</protein>
<evidence type="ECO:0000256" key="6">
    <source>
        <dbReference type="ARBA" id="ARBA00023136"/>
    </source>
</evidence>
<comment type="subcellular location">
    <subcellularLocation>
        <location evidence="1 7">Cell membrane</location>
        <topology evidence="1 7">Multi-pass membrane protein</topology>
    </subcellularLocation>
</comment>
<evidence type="ECO:0000256" key="2">
    <source>
        <dbReference type="ARBA" id="ARBA00022448"/>
    </source>
</evidence>
<keyword evidence="5 7" id="KW-1133">Transmembrane helix</keyword>
<keyword evidence="3" id="KW-1003">Cell membrane</keyword>
<feature type="transmembrane region" description="Helical" evidence="7">
    <location>
        <begin position="151"/>
        <end position="175"/>
    </location>
</feature>
<dbReference type="InterPro" id="IPR035906">
    <property type="entry name" value="MetI-like_sf"/>
</dbReference>
<dbReference type="PANTHER" id="PTHR30193">
    <property type="entry name" value="ABC TRANSPORTER PERMEASE PROTEIN"/>
    <property type="match status" value="1"/>
</dbReference>
<dbReference type="EMBL" id="VMKJ01000040">
    <property type="protein sequence ID" value="TVO33495.1"/>
    <property type="molecule type" value="Genomic_DNA"/>
</dbReference>
<feature type="domain" description="ABC transmembrane type-1" evidence="8">
    <location>
        <begin position="66"/>
        <end position="279"/>
    </location>
</feature>
<keyword evidence="2 7" id="KW-0813">Transport</keyword>
<name>A0A557NYT7_9VIBR</name>
<dbReference type="Gene3D" id="1.10.3720.10">
    <property type="entry name" value="MetI-like"/>
    <property type="match status" value="1"/>
</dbReference>
<evidence type="ECO:0000259" key="8">
    <source>
        <dbReference type="PROSITE" id="PS50928"/>
    </source>
</evidence>
<feature type="transmembrane region" description="Helical" evidence="7">
    <location>
        <begin position="105"/>
        <end position="131"/>
    </location>
</feature>
<feature type="transmembrane region" description="Helical" evidence="7">
    <location>
        <begin position="70"/>
        <end position="93"/>
    </location>
</feature>
<keyword evidence="4 7" id="KW-0812">Transmembrane</keyword>
<dbReference type="PANTHER" id="PTHR30193:SF1">
    <property type="entry name" value="ABC TRANSPORTER PERMEASE PROTEIN YESP-RELATED"/>
    <property type="match status" value="1"/>
</dbReference>
<dbReference type="SUPFAM" id="SSF161098">
    <property type="entry name" value="MetI-like"/>
    <property type="match status" value="1"/>
</dbReference>
<feature type="transmembrane region" description="Helical" evidence="7">
    <location>
        <begin position="12"/>
        <end position="35"/>
    </location>
</feature>
<dbReference type="AlphaFoldDB" id="A0A557NYT7"/>
<dbReference type="Proteomes" id="UP000319828">
    <property type="component" value="Unassembled WGS sequence"/>
</dbReference>
<comment type="similarity">
    <text evidence="7">Belongs to the binding-protein-dependent transport system permease family.</text>
</comment>
<dbReference type="CDD" id="cd06261">
    <property type="entry name" value="TM_PBP2"/>
    <property type="match status" value="1"/>
</dbReference>
<feature type="transmembrane region" description="Helical" evidence="7">
    <location>
        <begin position="196"/>
        <end position="215"/>
    </location>
</feature>